<dbReference type="SFLD" id="SFLDS00029">
    <property type="entry name" value="Radical_SAM"/>
    <property type="match status" value="1"/>
</dbReference>
<dbReference type="SFLD" id="SFLDG01067">
    <property type="entry name" value="SPASM/twitch_domain_containing"/>
    <property type="match status" value="1"/>
</dbReference>
<dbReference type="InterPro" id="IPR007197">
    <property type="entry name" value="rSAM"/>
</dbReference>
<dbReference type="GO" id="GO:0046872">
    <property type="term" value="F:metal ion binding"/>
    <property type="evidence" value="ECO:0007669"/>
    <property type="project" value="UniProtKB-KW"/>
</dbReference>
<dbReference type="InterPro" id="IPR012840">
    <property type="entry name" value="NrdG2"/>
</dbReference>
<evidence type="ECO:0000256" key="6">
    <source>
        <dbReference type="ARBA" id="ARBA00023014"/>
    </source>
</evidence>
<dbReference type="InterPro" id="IPR058240">
    <property type="entry name" value="rSAM_sf"/>
</dbReference>
<dbReference type="PANTHER" id="PTHR30352:SF13">
    <property type="entry name" value="GLYCYL-RADICAL ENZYME ACTIVATING ENZYME YJJW-RELATED"/>
    <property type="match status" value="1"/>
</dbReference>
<dbReference type="InterPro" id="IPR034457">
    <property type="entry name" value="Organic_radical-activating"/>
</dbReference>
<comment type="caution">
    <text evidence="8">The sequence shown here is derived from an EMBL/GenBank/DDBJ whole genome shotgun (WGS) entry which is preliminary data.</text>
</comment>
<keyword evidence="5" id="KW-0408">Iron</keyword>
<dbReference type="PANTHER" id="PTHR30352">
    <property type="entry name" value="PYRUVATE FORMATE-LYASE-ACTIVATING ENZYME"/>
    <property type="match status" value="1"/>
</dbReference>
<dbReference type="GO" id="GO:0003824">
    <property type="term" value="F:catalytic activity"/>
    <property type="evidence" value="ECO:0007669"/>
    <property type="project" value="InterPro"/>
</dbReference>
<evidence type="ECO:0000259" key="7">
    <source>
        <dbReference type="PROSITE" id="PS51918"/>
    </source>
</evidence>
<keyword evidence="2" id="KW-0004">4Fe-4S</keyword>
<dbReference type="NCBIfam" id="TIGR02495">
    <property type="entry name" value="NrdG2"/>
    <property type="match status" value="1"/>
</dbReference>
<keyword evidence="4" id="KW-0479">Metal-binding</keyword>
<evidence type="ECO:0000256" key="4">
    <source>
        <dbReference type="ARBA" id="ARBA00022723"/>
    </source>
</evidence>
<evidence type="ECO:0000256" key="3">
    <source>
        <dbReference type="ARBA" id="ARBA00022691"/>
    </source>
</evidence>
<dbReference type="EMBL" id="MFLU01000016">
    <property type="protein sequence ID" value="OGG73620.1"/>
    <property type="molecule type" value="Genomic_DNA"/>
</dbReference>
<dbReference type="GO" id="GO:0051539">
    <property type="term" value="F:4 iron, 4 sulfur cluster binding"/>
    <property type="evidence" value="ECO:0007669"/>
    <property type="project" value="UniProtKB-KW"/>
</dbReference>
<dbReference type="SFLD" id="SFLDG01094">
    <property type="entry name" value="Uncharacterised_Radical_SAM_Su"/>
    <property type="match status" value="1"/>
</dbReference>
<keyword evidence="6" id="KW-0411">Iron-sulfur</keyword>
<dbReference type="Pfam" id="PF04055">
    <property type="entry name" value="Radical_SAM"/>
    <property type="match status" value="1"/>
</dbReference>
<dbReference type="CDD" id="cd01335">
    <property type="entry name" value="Radical_SAM"/>
    <property type="match status" value="1"/>
</dbReference>
<gene>
    <name evidence="8" type="ORF">A3A34_03010</name>
</gene>
<organism evidence="8 9">
    <name type="scientific">Candidatus Kaiserbacteria bacterium RIFCSPLOWO2_01_FULL_50_24</name>
    <dbReference type="NCBI Taxonomy" id="1798507"/>
    <lineage>
        <taxon>Bacteria</taxon>
        <taxon>Candidatus Kaiseribacteriota</taxon>
    </lineage>
</organism>
<evidence type="ECO:0000313" key="9">
    <source>
        <dbReference type="Proteomes" id="UP000178587"/>
    </source>
</evidence>
<evidence type="ECO:0000313" key="8">
    <source>
        <dbReference type="EMBL" id="OGG73620.1"/>
    </source>
</evidence>
<dbReference type="AlphaFoldDB" id="A0A1F6EJ09"/>
<feature type="domain" description="Radical SAM core" evidence="7">
    <location>
        <begin position="13"/>
        <end position="229"/>
    </location>
</feature>
<dbReference type="Gene3D" id="3.20.20.70">
    <property type="entry name" value="Aldolase class I"/>
    <property type="match status" value="1"/>
</dbReference>
<accession>A0A1F6EJ09</accession>
<evidence type="ECO:0000256" key="5">
    <source>
        <dbReference type="ARBA" id="ARBA00023004"/>
    </source>
</evidence>
<name>A0A1F6EJ09_9BACT</name>
<protein>
    <submittedName>
        <fullName evidence="8">Anaerobic ribonucleoside-triphosphate reductase activating protein</fullName>
    </submittedName>
</protein>
<evidence type="ECO:0000256" key="1">
    <source>
        <dbReference type="ARBA" id="ARBA00001966"/>
    </source>
</evidence>
<keyword evidence="3" id="KW-0949">S-adenosyl-L-methionine</keyword>
<reference evidence="8 9" key="1">
    <citation type="journal article" date="2016" name="Nat. Commun.">
        <title>Thousands of microbial genomes shed light on interconnected biogeochemical processes in an aquifer system.</title>
        <authorList>
            <person name="Anantharaman K."/>
            <person name="Brown C.T."/>
            <person name="Hug L.A."/>
            <person name="Sharon I."/>
            <person name="Castelle C.J."/>
            <person name="Probst A.J."/>
            <person name="Thomas B.C."/>
            <person name="Singh A."/>
            <person name="Wilkins M.J."/>
            <person name="Karaoz U."/>
            <person name="Brodie E.L."/>
            <person name="Williams K.H."/>
            <person name="Hubbard S.S."/>
            <person name="Banfield J.F."/>
        </authorList>
    </citation>
    <scope>NUCLEOTIDE SEQUENCE [LARGE SCALE GENOMIC DNA]</scope>
</reference>
<sequence length="229" mass="25766">MKFGGFVPCTLIDYPGKTACIVYTIGCNFRCPYCHNPELVNETVERTFSESRIFTFLESRRGVIDGVVITGGEPTMHGQDLLLFMRRVKERGFLVKLDTNGTNPNLLEVAISQNLVDYVAMDVKAPLSTYHRVVGRPVDIGAIRRSIDTLLSSGVPYEFRTTVVKTLLSPEDLEGIAREIAGASRYYLQKFVSSTILNPQFKRKVEYTDVELEAFRSNAEKYVAFCGIR</sequence>
<evidence type="ECO:0000256" key="2">
    <source>
        <dbReference type="ARBA" id="ARBA00022485"/>
    </source>
</evidence>
<dbReference type="PROSITE" id="PS51918">
    <property type="entry name" value="RADICAL_SAM"/>
    <property type="match status" value="1"/>
</dbReference>
<dbReference type="SUPFAM" id="SSF102114">
    <property type="entry name" value="Radical SAM enzymes"/>
    <property type="match status" value="1"/>
</dbReference>
<proteinExistence type="predicted"/>
<dbReference type="STRING" id="1798507.A3A34_03010"/>
<dbReference type="InterPro" id="IPR013785">
    <property type="entry name" value="Aldolase_TIM"/>
</dbReference>
<comment type="cofactor">
    <cofactor evidence="1">
        <name>[4Fe-4S] cluster</name>
        <dbReference type="ChEBI" id="CHEBI:49883"/>
    </cofactor>
</comment>
<dbReference type="Proteomes" id="UP000178587">
    <property type="component" value="Unassembled WGS sequence"/>
</dbReference>